<keyword evidence="1" id="KW-0812">Transmembrane</keyword>
<dbReference type="Proteomes" id="UP001589667">
    <property type="component" value="Unassembled WGS sequence"/>
</dbReference>
<feature type="transmembrane region" description="Helical" evidence="1">
    <location>
        <begin position="89"/>
        <end position="113"/>
    </location>
</feature>
<keyword evidence="1" id="KW-1133">Transmembrane helix</keyword>
<dbReference type="Pfam" id="PF07077">
    <property type="entry name" value="DUF1345"/>
    <property type="match status" value="1"/>
</dbReference>
<evidence type="ECO:0000313" key="3">
    <source>
        <dbReference type="Proteomes" id="UP001589667"/>
    </source>
</evidence>
<dbReference type="InterPro" id="IPR009781">
    <property type="entry name" value="DUF1345"/>
</dbReference>
<keyword evidence="1" id="KW-0472">Membrane</keyword>
<name>A0ABV5SL97_9MICO</name>
<organism evidence="2 3">
    <name type="scientific">Agromyces lapidis</name>
    <dbReference type="NCBI Taxonomy" id="279574"/>
    <lineage>
        <taxon>Bacteria</taxon>
        <taxon>Bacillati</taxon>
        <taxon>Actinomycetota</taxon>
        <taxon>Actinomycetes</taxon>
        <taxon>Micrococcales</taxon>
        <taxon>Microbacteriaceae</taxon>
        <taxon>Agromyces</taxon>
    </lineage>
</organism>
<dbReference type="RefSeq" id="WP_157423490.1">
    <property type="nucleotide sequence ID" value="NZ_BAAANI010000008.1"/>
</dbReference>
<reference evidence="2 3" key="1">
    <citation type="submission" date="2024-09" db="EMBL/GenBank/DDBJ databases">
        <authorList>
            <person name="Sun Q."/>
            <person name="Mori K."/>
        </authorList>
    </citation>
    <scope>NUCLEOTIDE SEQUENCE [LARGE SCALE GENOMIC DNA]</scope>
    <source>
        <strain evidence="2 3">JCM 14321</strain>
    </source>
</reference>
<sequence>MTKATTDERAYDAGAIIAESIGLAVQLCLVVLGVWFIVDEENVDALVAWCLIGTTYLVATMLVLNLAVRRPHLAGRRRTRRFLAHPVMRTVASVLMFSSSTVGVVAAIELIVLRNDPDWGPFIELFAVWAMLVAWCLFHWGWARIYYSRQHSAAGRAPLEFPRTPEPTLIDFVYFAFTNATNFSVSDVVVTTTRMRWSVVWHTTLSFFFNALIIVLAINTITGIQVDPALLD</sequence>
<evidence type="ECO:0000313" key="2">
    <source>
        <dbReference type="EMBL" id="MFB9641108.1"/>
    </source>
</evidence>
<keyword evidence="3" id="KW-1185">Reference proteome</keyword>
<proteinExistence type="predicted"/>
<comment type="caution">
    <text evidence="2">The sequence shown here is derived from an EMBL/GenBank/DDBJ whole genome shotgun (WGS) entry which is preliminary data.</text>
</comment>
<feature type="transmembrane region" description="Helical" evidence="1">
    <location>
        <begin position="43"/>
        <end position="68"/>
    </location>
</feature>
<dbReference type="EMBL" id="JBHMBL010000001">
    <property type="protein sequence ID" value="MFB9641108.1"/>
    <property type="molecule type" value="Genomic_DNA"/>
</dbReference>
<evidence type="ECO:0000256" key="1">
    <source>
        <dbReference type="SAM" id="Phobius"/>
    </source>
</evidence>
<feature type="transmembrane region" description="Helical" evidence="1">
    <location>
        <begin position="12"/>
        <end position="37"/>
    </location>
</feature>
<accession>A0ABV5SL97</accession>
<feature type="transmembrane region" description="Helical" evidence="1">
    <location>
        <begin position="204"/>
        <end position="226"/>
    </location>
</feature>
<feature type="transmembrane region" description="Helical" evidence="1">
    <location>
        <begin position="119"/>
        <end position="142"/>
    </location>
</feature>
<protein>
    <submittedName>
        <fullName evidence="2">DUF1345 domain-containing protein</fullName>
    </submittedName>
</protein>
<gene>
    <name evidence="2" type="ORF">ACFFQV_02285</name>
</gene>